<reference evidence="2" key="1">
    <citation type="submission" date="2019-07" db="EMBL/GenBank/DDBJ databases">
        <title>De Novo Assembly of kiwifruit Actinidia rufa.</title>
        <authorList>
            <person name="Sugita-Konishi S."/>
            <person name="Sato K."/>
            <person name="Mori E."/>
            <person name="Abe Y."/>
            <person name="Kisaki G."/>
            <person name="Hamano K."/>
            <person name="Suezawa K."/>
            <person name="Otani M."/>
            <person name="Fukuda T."/>
            <person name="Manabe T."/>
            <person name="Gomi K."/>
            <person name="Tabuchi M."/>
            <person name="Akimitsu K."/>
            <person name="Kataoka I."/>
        </authorList>
    </citation>
    <scope>NUCLEOTIDE SEQUENCE [LARGE SCALE GENOMIC DNA]</scope>
    <source>
        <strain evidence="2">cv. Fuchu</strain>
    </source>
</reference>
<accession>A0A7J0E0M4</accession>
<evidence type="ECO:0000313" key="1">
    <source>
        <dbReference type="EMBL" id="GFS46604.1"/>
    </source>
</evidence>
<organism evidence="1 2">
    <name type="scientific">Actinidia rufa</name>
    <dbReference type="NCBI Taxonomy" id="165716"/>
    <lineage>
        <taxon>Eukaryota</taxon>
        <taxon>Viridiplantae</taxon>
        <taxon>Streptophyta</taxon>
        <taxon>Embryophyta</taxon>
        <taxon>Tracheophyta</taxon>
        <taxon>Spermatophyta</taxon>
        <taxon>Magnoliopsida</taxon>
        <taxon>eudicotyledons</taxon>
        <taxon>Gunneridae</taxon>
        <taxon>Pentapetalae</taxon>
        <taxon>asterids</taxon>
        <taxon>Ericales</taxon>
        <taxon>Actinidiaceae</taxon>
        <taxon>Actinidia</taxon>
    </lineage>
</organism>
<proteinExistence type="predicted"/>
<comment type="caution">
    <text evidence="1">The sequence shown here is derived from an EMBL/GenBank/DDBJ whole genome shotgun (WGS) entry which is preliminary data.</text>
</comment>
<name>A0A7J0E0M4_9ERIC</name>
<dbReference type="Proteomes" id="UP000585474">
    <property type="component" value="Unassembled WGS sequence"/>
</dbReference>
<dbReference type="EMBL" id="BJWL01000469">
    <property type="protein sequence ID" value="GFS46604.1"/>
    <property type="molecule type" value="Genomic_DNA"/>
</dbReference>
<gene>
    <name evidence="1" type="ORF">Acr_00g0103280</name>
</gene>
<evidence type="ECO:0000313" key="2">
    <source>
        <dbReference type="Proteomes" id="UP000585474"/>
    </source>
</evidence>
<protein>
    <recommendedName>
        <fullName evidence="3">Rx N-terminal domain-containing protein</fullName>
    </recommendedName>
</protein>
<sequence>MGLDDELKSLEGTLCMIKAVVLSADGSQDEADEKAPHLLNIWLKRLEDAFTTQIMFSTISLPSIAPSSVEEEQRLEHSIQGTRIPFTRSSTSLRVFRSRMGRNIRNITDRLHRIADDRVRFCVMMPEAGASLMMNKDLLACQP</sequence>
<evidence type="ECO:0008006" key="3">
    <source>
        <dbReference type="Google" id="ProtNLM"/>
    </source>
</evidence>
<dbReference type="AlphaFoldDB" id="A0A7J0E0M4"/>
<dbReference type="OrthoDB" id="2018467at2759"/>
<keyword evidence="2" id="KW-1185">Reference proteome</keyword>